<organism evidence="3 4">
    <name type="scientific">Promethearchaeum syntrophicum</name>
    <dbReference type="NCBI Taxonomy" id="2594042"/>
    <lineage>
        <taxon>Archaea</taxon>
        <taxon>Promethearchaeati</taxon>
        <taxon>Promethearchaeota</taxon>
        <taxon>Promethearchaeia</taxon>
        <taxon>Promethearchaeales</taxon>
        <taxon>Promethearchaeaceae</taxon>
        <taxon>Promethearchaeum</taxon>
    </lineage>
</organism>
<gene>
    <name evidence="3" type="ORF">DSAG12_03959</name>
</gene>
<comment type="similarity">
    <text evidence="1">Belongs to the sulfur carrier protein TusA family.</text>
</comment>
<sequence length="77" mass="8862">MVEITETLDCMGEVCPYPDVKSKRKVKKMNSGNILEILIDYPLSAERIPETMKKLGHEVISVEKKDKSSWQILVRIK</sequence>
<reference evidence="3 4" key="1">
    <citation type="journal article" date="2020" name="Nature">
        <title>Isolation of an archaeon at the prokaryote-eukaryote interface.</title>
        <authorList>
            <person name="Imachi H."/>
            <person name="Nobu M.K."/>
            <person name="Nakahara N."/>
            <person name="Morono Y."/>
            <person name="Ogawara M."/>
            <person name="Takaki Y."/>
            <person name="Takano Y."/>
            <person name="Uematsu K."/>
            <person name="Ikuta T."/>
            <person name="Ito M."/>
            <person name="Matsui Y."/>
            <person name="Miyazaki M."/>
            <person name="Murata K."/>
            <person name="Saito Y."/>
            <person name="Sakai S."/>
            <person name="Song C."/>
            <person name="Tasumi E."/>
            <person name="Yamanaka Y."/>
            <person name="Yamaguchi T."/>
            <person name="Kamagata Y."/>
            <person name="Tamaki H."/>
            <person name="Takai K."/>
        </authorList>
    </citation>
    <scope>NUCLEOTIDE SEQUENCE [LARGE SCALE GENOMIC DNA]</scope>
    <source>
        <strain evidence="3 4">MK-D1</strain>
    </source>
</reference>
<dbReference type="Proteomes" id="UP000321408">
    <property type="component" value="Chromosome"/>
</dbReference>
<dbReference type="GeneID" id="41331924"/>
<dbReference type="InterPro" id="IPR036868">
    <property type="entry name" value="TusA-like_sf"/>
</dbReference>
<evidence type="ECO:0000313" key="3">
    <source>
        <dbReference type="EMBL" id="QEE18121.1"/>
    </source>
</evidence>
<dbReference type="Gene3D" id="3.30.110.40">
    <property type="entry name" value="TusA-like domain"/>
    <property type="match status" value="1"/>
</dbReference>
<dbReference type="Pfam" id="PF01206">
    <property type="entry name" value="TusA"/>
    <property type="match status" value="1"/>
</dbReference>
<dbReference type="OrthoDB" id="45650at2157"/>
<evidence type="ECO:0000256" key="1">
    <source>
        <dbReference type="ARBA" id="ARBA00008984"/>
    </source>
</evidence>
<protein>
    <submittedName>
        <fullName evidence="3">Sulfurtransferase TusA family protein</fullName>
    </submittedName>
</protein>
<dbReference type="KEGG" id="psyt:DSAG12_03959"/>
<dbReference type="RefSeq" id="WP_147665119.1">
    <property type="nucleotide sequence ID" value="NZ_CP042905.2"/>
</dbReference>
<dbReference type="PROSITE" id="PS01148">
    <property type="entry name" value="UPF0033"/>
    <property type="match status" value="1"/>
</dbReference>
<dbReference type="CDD" id="cd00291">
    <property type="entry name" value="SirA_YedF_YeeD"/>
    <property type="match status" value="1"/>
</dbReference>
<evidence type="ECO:0000313" key="4">
    <source>
        <dbReference type="Proteomes" id="UP000321408"/>
    </source>
</evidence>
<name>A0A5B9DGH5_9ARCH</name>
<dbReference type="SUPFAM" id="SSF64307">
    <property type="entry name" value="SirA-like"/>
    <property type="match status" value="1"/>
</dbReference>
<evidence type="ECO:0000259" key="2">
    <source>
        <dbReference type="PROSITE" id="PS01148"/>
    </source>
</evidence>
<feature type="domain" description="UPF0033" evidence="2">
    <location>
        <begin position="8"/>
        <end position="32"/>
    </location>
</feature>
<proteinExistence type="inferred from homology"/>
<dbReference type="AlphaFoldDB" id="A0A5B9DGH5"/>
<dbReference type="PANTHER" id="PTHR33279">
    <property type="entry name" value="SULFUR CARRIER PROTEIN YEDF-RELATED"/>
    <property type="match status" value="1"/>
</dbReference>
<dbReference type="EMBL" id="CP042905">
    <property type="protein sequence ID" value="QEE18121.1"/>
    <property type="molecule type" value="Genomic_DNA"/>
</dbReference>
<keyword evidence="4" id="KW-1185">Reference proteome</keyword>
<dbReference type="PANTHER" id="PTHR33279:SF6">
    <property type="entry name" value="SULFUR CARRIER PROTEIN YEDF-RELATED"/>
    <property type="match status" value="1"/>
</dbReference>
<accession>A0A5B9DGH5</accession>
<reference evidence="3 4" key="2">
    <citation type="journal article" date="2024" name="Int. J. Syst. Evol. Microbiol.">
        <title>Promethearchaeum syntrophicum gen. nov., sp. nov., an anaerobic, obligately syntrophic archaeon, the first isolate of the lineage 'Asgard' archaea, and proposal of the new archaeal phylum Promethearchaeota phyl. nov. and kingdom Promethearchaeati regn. nov.</title>
        <authorList>
            <person name="Imachi H."/>
            <person name="Nobu M.K."/>
            <person name="Kato S."/>
            <person name="Takaki Y."/>
            <person name="Miyazaki M."/>
            <person name="Miyata M."/>
            <person name="Ogawara M."/>
            <person name="Saito Y."/>
            <person name="Sakai S."/>
            <person name="Tahara Y.O."/>
            <person name="Takano Y."/>
            <person name="Tasumi E."/>
            <person name="Uematsu K."/>
            <person name="Yoshimura T."/>
            <person name="Itoh T."/>
            <person name="Ohkuma M."/>
            <person name="Takai K."/>
        </authorList>
    </citation>
    <scope>NUCLEOTIDE SEQUENCE [LARGE SCALE GENOMIC DNA]</scope>
    <source>
        <strain evidence="3 4">MK-D1</strain>
    </source>
</reference>
<dbReference type="InterPro" id="IPR001455">
    <property type="entry name" value="TusA-like"/>
</dbReference>